<name>A0A315XMD5_9EURY</name>
<evidence type="ECO:0008006" key="4">
    <source>
        <dbReference type="Google" id="ProtNLM"/>
    </source>
</evidence>
<keyword evidence="1" id="KW-1133">Transmembrane helix</keyword>
<feature type="transmembrane region" description="Helical" evidence="1">
    <location>
        <begin position="7"/>
        <end position="26"/>
    </location>
</feature>
<keyword evidence="1" id="KW-0472">Membrane</keyword>
<sequence>MEKKSYYLILLLVAFVICIGVFWFQFNNNVATFIMINETEVAEGGSFSGMLVDAYGYGVANQTITFHKPGYEMGTLVDVTTDENGQFTVEDAQYLPDTGKDNYYGDFTFAGNGKYVGCTYAGNVTVVSN</sequence>
<protein>
    <recommendedName>
        <fullName evidence="4">Nickel uptake substrate-specific transmembrane region</fullName>
    </recommendedName>
</protein>
<evidence type="ECO:0000313" key="2">
    <source>
        <dbReference type="EMBL" id="PWB87537.1"/>
    </source>
</evidence>
<dbReference type="OrthoDB" id="76848at2157"/>
<organism evidence="2 3">
    <name type="scientific">Methanobrevibacter thaueri</name>
    <dbReference type="NCBI Taxonomy" id="190975"/>
    <lineage>
        <taxon>Archaea</taxon>
        <taxon>Methanobacteriati</taxon>
        <taxon>Methanobacteriota</taxon>
        <taxon>Methanomada group</taxon>
        <taxon>Methanobacteria</taxon>
        <taxon>Methanobacteriales</taxon>
        <taxon>Methanobacteriaceae</taxon>
        <taxon>Methanobrevibacter</taxon>
    </lineage>
</organism>
<evidence type="ECO:0000313" key="3">
    <source>
        <dbReference type="Proteomes" id="UP000251717"/>
    </source>
</evidence>
<accession>A0A315XMD5</accession>
<dbReference type="EMBL" id="MZGS01000019">
    <property type="protein sequence ID" value="PWB87537.1"/>
    <property type="molecule type" value="Genomic_DNA"/>
</dbReference>
<proteinExistence type="predicted"/>
<dbReference type="Proteomes" id="UP000251717">
    <property type="component" value="Unassembled WGS sequence"/>
</dbReference>
<dbReference type="RefSeq" id="WP_116591774.1">
    <property type="nucleotide sequence ID" value="NZ_MZGS01000019.1"/>
</dbReference>
<gene>
    <name evidence="2" type="ORF">MBBTH_08040</name>
</gene>
<dbReference type="AlphaFoldDB" id="A0A315XMD5"/>
<keyword evidence="3" id="KW-1185">Reference proteome</keyword>
<reference evidence="2 3" key="1">
    <citation type="submission" date="2017-03" db="EMBL/GenBank/DDBJ databases">
        <title>Genome sequence of Methanobrevibacter thaueri.</title>
        <authorList>
            <person name="Poehlein A."/>
            <person name="Seedorf H."/>
            <person name="Daniel R."/>
        </authorList>
    </citation>
    <scope>NUCLEOTIDE SEQUENCE [LARGE SCALE GENOMIC DNA]</scope>
    <source>
        <strain evidence="2 3">DSM 11995</strain>
    </source>
</reference>
<evidence type="ECO:0000256" key="1">
    <source>
        <dbReference type="SAM" id="Phobius"/>
    </source>
</evidence>
<keyword evidence="1" id="KW-0812">Transmembrane</keyword>
<comment type="caution">
    <text evidence="2">The sequence shown here is derived from an EMBL/GenBank/DDBJ whole genome shotgun (WGS) entry which is preliminary data.</text>
</comment>